<evidence type="ECO:0000313" key="2">
    <source>
        <dbReference type="Proteomes" id="UP000799764"/>
    </source>
</evidence>
<keyword evidence="2" id="KW-1185">Reference proteome</keyword>
<sequence>MSLIRDLYRFWREERKRPAANAEKKVEFEQWEKDVTADDIRTLFLATLTEGNEDMHSPVIKRAQIQQFHEDMAALTKTSNGEIEMPSVTDHLVQAQDQDDRHNAVLGAVPALETLITSHAHFPFTTPVILTRDALLRAVLLLTNHVALPFKQACQVGNDYEIRTHSEKERLRFIYSALACPPIGDPTQDDVLDIVSRVKYPWQTWGKGIVRRRLLDDFRPLAERLEPARDVKAQDSLLVKKLEPLRVLVKAFPPRWGEPVVVVRFGENQALTEKQFVEWASTVRRYL</sequence>
<proteinExistence type="predicted"/>
<comment type="caution">
    <text evidence="1">The sequence shown here is derived from an EMBL/GenBank/DDBJ whole genome shotgun (WGS) entry which is preliminary data.</text>
</comment>
<dbReference type="AlphaFoldDB" id="A0A9P4U733"/>
<evidence type="ECO:0000313" key="1">
    <source>
        <dbReference type="EMBL" id="KAF2439760.1"/>
    </source>
</evidence>
<dbReference type="OrthoDB" id="3766445at2759"/>
<gene>
    <name evidence="1" type="ORF">P171DRAFT_435624</name>
</gene>
<dbReference type="EMBL" id="MU001508">
    <property type="protein sequence ID" value="KAF2439760.1"/>
    <property type="molecule type" value="Genomic_DNA"/>
</dbReference>
<protein>
    <submittedName>
        <fullName evidence="1">Uncharacterized protein</fullName>
    </submittedName>
</protein>
<reference evidence="1" key="1">
    <citation type="journal article" date="2020" name="Stud. Mycol.">
        <title>101 Dothideomycetes genomes: a test case for predicting lifestyles and emergence of pathogens.</title>
        <authorList>
            <person name="Haridas S."/>
            <person name="Albert R."/>
            <person name="Binder M."/>
            <person name="Bloem J."/>
            <person name="Labutti K."/>
            <person name="Salamov A."/>
            <person name="Andreopoulos B."/>
            <person name="Baker S."/>
            <person name="Barry K."/>
            <person name="Bills G."/>
            <person name="Bluhm B."/>
            <person name="Cannon C."/>
            <person name="Castanera R."/>
            <person name="Culley D."/>
            <person name="Daum C."/>
            <person name="Ezra D."/>
            <person name="Gonzalez J."/>
            <person name="Henrissat B."/>
            <person name="Kuo A."/>
            <person name="Liang C."/>
            <person name="Lipzen A."/>
            <person name="Lutzoni F."/>
            <person name="Magnuson J."/>
            <person name="Mondo S."/>
            <person name="Nolan M."/>
            <person name="Ohm R."/>
            <person name="Pangilinan J."/>
            <person name="Park H.-J."/>
            <person name="Ramirez L."/>
            <person name="Alfaro M."/>
            <person name="Sun H."/>
            <person name="Tritt A."/>
            <person name="Yoshinaga Y."/>
            <person name="Zwiers L.-H."/>
            <person name="Turgeon B."/>
            <person name="Goodwin S."/>
            <person name="Spatafora J."/>
            <person name="Crous P."/>
            <person name="Grigoriev I."/>
        </authorList>
    </citation>
    <scope>NUCLEOTIDE SEQUENCE</scope>
    <source>
        <strain evidence="1">CBS 690.94</strain>
    </source>
</reference>
<accession>A0A9P4U733</accession>
<name>A0A9P4U733_9PLEO</name>
<dbReference type="Proteomes" id="UP000799764">
    <property type="component" value="Unassembled WGS sequence"/>
</dbReference>
<organism evidence="1 2">
    <name type="scientific">Karstenula rhodostoma CBS 690.94</name>
    <dbReference type="NCBI Taxonomy" id="1392251"/>
    <lineage>
        <taxon>Eukaryota</taxon>
        <taxon>Fungi</taxon>
        <taxon>Dikarya</taxon>
        <taxon>Ascomycota</taxon>
        <taxon>Pezizomycotina</taxon>
        <taxon>Dothideomycetes</taxon>
        <taxon>Pleosporomycetidae</taxon>
        <taxon>Pleosporales</taxon>
        <taxon>Massarineae</taxon>
        <taxon>Didymosphaeriaceae</taxon>
        <taxon>Karstenula</taxon>
    </lineage>
</organism>